<protein>
    <submittedName>
        <fullName evidence="7">DEAD/DEAH box helicase</fullName>
    </submittedName>
</protein>
<name>A0ABW5Z638_9FLAO</name>
<dbReference type="GO" id="GO:0004386">
    <property type="term" value="F:helicase activity"/>
    <property type="evidence" value="ECO:0007669"/>
    <property type="project" value="UniProtKB-KW"/>
</dbReference>
<dbReference type="PANTHER" id="PTHR47961">
    <property type="entry name" value="DNA POLYMERASE THETA, PUTATIVE (AFU_ORTHOLOGUE AFUA_1G05260)-RELATED"/>
    <property type="match status" value="1"/>
</dbReference>
<evidence type="ECO:0000313" key="7">
    <source>
        <dbReference type="EMBL" id="MFD2907786.1"/>
    </source>
</evidence>
<dbReference type="PANTHER" id="PTHR47961:SF6">
    <property type="entry name" value="DNA-DIRECTED DNA POLYMERASE"/>
    <property type="match status" value="1"/>
</dbReference>
<dbReference type="EMBL" id="JBHUOL010000006">
    <property type="protein sequence ID" value="MFD2907786.1"/>
    <property type="molecule type" value="Genomic_DNA"/>
</dbReference>
<dbReference type="RefSeq" id="WP_379804438.1">
    <property type="nucleotide sequence ID" value="NZ_JBHUOL010000006.1"/>
</dbReference>
<keyword evidence="4" id="KW-0067">ATP-binding</keyword>
<dbReference type="SMART" id="SM00487">
    <property type="entry name" value="DEXDc"/>
    <property type="match status" value="1"/>
</dbReference>
<evidence type="ECO:0000256" key="1">
    <source>
        <dbReference type="ARBA" id="ARBA00022741"/>
    </source>
</evidence>
<keyword evidence="2" id="KW-0378">Hydrolase</keyword>
<dbReference type="Proteomes" id="UP001597549">
    <property type="component" value="Unassembled WGS sequence"/>
</dbReference>
<evidence type="ECO:0000313" key="8">
    <source>
        <dbReference type="Proteomes" id="UP001597549"/>
    </source>
</evidence>
<dbReference type="InterPro" id="IPR011545">
    <property type="entry name" value="DEAD/DEAH_box_helicase_dom"/>
</dbReference>
<keyword evidence="8" id="KW-1185">Reference proteome</keyword>
<dbReference type="InterPro" id="IPR001650">
    <property type="entry name" value="Helicase_C-like"/>
</dbReference>
<evidence type="ECO:0000256" key="2">
    <source>
        <dbReference type="ARBA" id="ARBA00022801"/>
    </source>
</evidence>
<evidence type="ECO:0000259" key="5">
    <source>
        <dbReference type="PROSITE" id="PS51192"/>
    </source>
</evidence>
<dbReference type="Gene3D" id="3.40.50.300">
    <property type="entry name" value="P-loop containing nucleotide triphosphate hydrolases"/>
    <property type="match status" value="2"/>
</dbReference>
<dbReference type="Pfam" id="PF00270">
    <property type="entry name" value="DEAD"/>
    <property type="match status" value="1"/>
</dbReference>
<gene>
    <name evidence="7" type="ORF">ACFSX9_03465</name>
</gene>
<dbReference type="InterPro" id="IPR014001">
    <property type="entry name" value="Helicase_ATP-bd"/>
</dbReference>
<sequence>MIKNNNLLSSQAFNHIVLSKVIYNYTLNLLPNVFDSIKSIEIEENDLKKSIWIASILCNSNDQNHKRKAQLFASLLYLNNKDNIEILKTCYILFSRLGNLTATKFLEKLYVRKEDNPVKLKSKFDFGELLSHELLFEREKKIISSFNNSFLITDFQKELWQGLNDVSEIAISAPTSSGKSFIIKQYLINEFTIKKNFKVLYIVPSRALINQVSEDFKTELDFDVHIKTSFVEENEIFEKEIYILTPERCIKLLNSNINIQFVFIDEIQGIEDVYGRGLTFEYVFNEISLKFPFAKFVSAGPNIDNPEKTFKDIFERDCSTVQTKLSPVFQLKITLKNNKKSRFDIEFQTEKGKYQKFIQDFKYNFSKDSNKGDTVAQLVNYIAPDDFNIVFVHNGYYAQQWAIKYANLKVEDIAIDNEVKELIDFLKEDIHKKYYLIECLKKKVAYHHGSLPDIVRKEIEELYINEKISTIFCTSTLLEGVNLPANNLFTFEPKKKDTPLTKFEFGNLIGRAGRLNSSLYGTVYYIEESKDKLKASDYYDAEYNKEIEVFSSNALNDLDIGDLNKDIKQIDKEDKSKTFKAQQLSIFLRHKFIKGEEYALKYLRSKKLTETEIELSMSYLRKNLSGRNIPKSILKNNPSIDPVLQNILYDNVQKNDIREWVINKNSNFNEYLGYKEIKDLSIFERPFYWQLVNIVDKLDDIFNILQEGKDKHHRWVSSRSMCVNAKKWLASYPIGRIIDEDIKYKSEKVDVRYRIDPESLKDINSVINETIKYNSSITTHLLPKYLKVLTDILEDILTEEQKEEYRLTLSLPTMLELGTQEPVVIQLISSGITRSVAIQIFDVYKKSTSKDFREKNDVLIWLSNQNELKGLKPIYNRYLRRIKVLKTTI</sequence>
<feature type="domain" description="Helicase ATP-binding" evidence="5">
    <location>
        <begin position="160"/>
        <end position="267"/>
    </location>
</feature>
<dbReference type="Pfam" id="PF00271">
    <property type="entry name" value="Helicase_C"/>
    <property type="match status" value="1"/>
</dbReference>
<dbReference type="InterPro" id="IPR027417">
    <property type="entry name" value="P-loop_NTPase"/>
</dbReference>
<dbReference type="InterPro" id="IPR050474">
    <property type="entry name" value="Hel308_SKI2-like"/>
</dbReference>
<keyword evidence="3 7" id="KW-0347">Helicase</keyword>
<dbReference type="PROSITE" id="PS51192">
    <property type="entry name" value="HELICASE_ATP_BIND_1"/>
    <property type="match status" value="1"/>
</dbReference>
<evidence type="ECO:0000256" key="3">
    <source>
        <dbReference type="ARBA" id="ARBA00022806"/>
    </source>
</evidence>
<evidence type="ECO:0000259" key="6">
    <source>
        <dbReference type="PROSITE" id="PS51194"/>
    </source>
</evidence>
<dbReference type="PROSITE" id="PS51194">
    <property type="entry name" value="HELICASE_CTER"/>
    <property type="match status" value="1"/>
</dbReference>
<keyword evidence="1" id="KW-0547">Nucleotide-binding</keyword>
<proteinExistence type="predicted"/>
<dbReference type="SUPFAM" id="SSF52540">
    <property type="entry name" value="P-loop containing nucleoside triphosphate hydrolases"/>
    <property type="match status" value="1"/>
</dbReference>
<evidence type="ECO:0000256" key="4">
    <source>
        <dbReference type="ARBA" id="ARBA00022840"/>
    </source>
</evidence>
<accession>A0ABW5Z638</accession>
<dbReference type="SMART" id="SM00490">
    <property type="entry name" value="HELICc"/>
    <property type="match status" value="1"/>
</dbReference>
<comment type="caution">
    <text evidence="7">The sequence shown here is derived from an EMBL/GenBank/DDBJ whole genome shotgun (WGS) entry which is preliminary data.</text>
</comment>
<feature type="domain" description="Helicase C-terminal" evidence="6">
    <location>
        <begin position="407"/>
        <end position="558"/>
    </location>
</feature>
<reference evidence="8" key="1">
    <citation type="journal article" date="2019" name="Int. J. Syst. Evol. Microbiol.">
        <title>The Global Catalogue of Microorganisms (GCM) 10K type strain sequencing project: providing services to taxonomists for standard genome sequencing and annotation.</title>
        <authorList>
            <consortium name="The Broad Institute Genomics Platform"/>
            <consortium name="The Broad Institute Genome Sequencing Center for Infectious Disease"/>
            <person name="Wu L."/>
            <person name="Ma J."/>
        </authorList>
    </citation>
    <scope>NUCLEOTIDE SEQUENCE [LARGE SCALE GENOMIC DNA]</scope>
    <source>
        <strain evidence="8">KCTC 52644</strain>
    </source>
</reference>
<organism evidence="7 8">
    <name type="scientific">Flavobacterium ardleyense</name>
    <dbReference type="NCBI Taxonomy" id="2038737"/>
    <lineage>
        <taxon>Bacteria</taxon>
        <taxon>Pseudomonadati</taxon>
        <taxon>Bacteroidota</taxon>
        <taxon>Flavobacteriia</taxon>
        <taxon>Flavobacteriales</taxon>
        <taxon>Flavobacteriaceae</taxon>
        <taxon>Flavobacterium</taxon>
    </lineage>
</organism>